<evidence type="ECO:0008006" key="4">
    <source>
        <dbReference type="Google" id="ProtNLM"/>
    </source>
</evidence>
<sequence length="129" mass="12936">MGVFTFVCKNGNGGEWCAKQIGDSEKQVDETSAGDIYSLQRRLVQAAASLDSSGGVQSSFSLVTPASAVFQVIIGGGSGGAFIGAGAASAGAAAASGAGAAAAAEDKKEEEKKEEKEESDDDMGFSLFD</sequence>
<feature type="region of interest" description="Disordered" evidence="1">
    <location>
        <begin position="99"/>
        <end position="129"/>
    </location>
</feature>
<evidence type="ECO:0000313" key="2">
    <source>
        <dbReference type="EMBL" id="KAJ1700228.1"/>
    </source>
</evidence>
<dbReference type="AlphaFoldDB" id="A0A9Q0HWE8"/>
<dbReference type="PANTHER" id="PTHR47207:SF2">
    <property type="entry name" value="LARGE RIBOSOMAL SUBUNIT PROTEIN P3Y-RELATED"/>
    <property type="match status" value="1"/>
</dbReference>
<dbReference type="GO" id="GO:0005840">
    <property type="term" value="C:ribosome"/>
    <property type="evidence" value="ECO:0007669"/>
    <property type="project" value="InterPro"/>
</dbReference>
<comment type="caution">
    <text evidence="2">The sequence shown here is derived from an EMBL/GenBank/DDBJ whole genome shotgun (WGS) entry which is preliminary data.</text>
</comment>
<dbReference type="EMBL" id="JAMQYH010000001">
    <property type="protein sequence ID" value="KAJ1700228.1"/>
    <property type="molecule type" value="Genomic_DNA"/>
</dbReference>
<dbReference type="Pfam" id="PF00428">
    <property type="entry name" value="Ribosomal_60s"/>
    <property type="match status" value="1"/>
</dbReference>
<gene>
    <name evidence="2" type="ORF">LUZ63_000007</name>
</gene>
<keyword evidence="3" id="KW-1185">Reference proteome</keyword>
<accession>A0A9Q0HWE8</accession>
<protein>
    <recommendedName>
        <fullName evidence="4">60S acidic ribosomal protein P3</fullName>
    </recommendedName>
</protein>
<proteinExistence type="predicted"/>
<feature type="compositionally biased region" description="Basic and acidic residues" evidence="1">
    <location>
        <begin position="104"/>
        <end position="116"/>
    </location>
</feature>
<evidence type="ECO:0000256" key="1">
    <source>
        <dbReference type="SAM" id="MobiDB-lite"/>
    </source>
</evidence>
<dbReference type="OrthoDB" id="2015129at2759"/>
<organism evidence="2 3">
    <name type="scientific">Rhynchospora breviuscula</name>
    <dbReference type="NCBI Taxonomy" id="2022672"/>
    <lineage>
        <taxon>Eukaryota</taxon>
        <taxon>Viridiplantae</taxon>
        <taxon>Streptophyta</taxon>
        <taxon>Embryophyta</taxon>
        <taxon>Tracheophyta</taxon>
        <taxon>Spermatophyta</taxon>
        <taxon>Magnoliopsida</taxon>
        <taxon>Liliopsida</taxon>
        <taxon>Poales</taxon>
        <taxon>Cyperaceae</taxon>
        <taxon>Cyperoideae</taxon>
        <taxon>Rhynchosporeae</taxon>
        <taxon>Rhynchospora</taxon>
    </lineage>
</organism>
<dbReference type="InterPro" id="IPR044252">
    <property type="entry name" value="RPP3"/>
</dbReference>
<dbReference type="GO" id="GO:0003735">
    <property type="term" value="F:structural constituent of ribosome"/>
    <property type="evidence" value="ECO:0007669"/>
    <property type="project" value="InterPro"/>
</dbReference>
<evidence type="ECO:0000313" key="3">
    <source>
        <dbReference type="Proteomes" id="UP001151287"/>
    </source>
</evidence>
<reference evidence="2" key="1">
    <citation type="journal article" date="2022" name="Cell">
        <title>Repeat-based holocentromeres influence genome architecture and karyotype evolution.</title>
        <authorList>
            <person name="Hofstatter P.G."/>
            <person name="Thangavel G."/>
            <person name="Lux T."/>
            <person name="Neumann P."/>
            <person name="Vondrak T."/>
            <person name="Novak P."/>
            <person name="Zhang M."/>
            <person name="Costa L."/>
            <person name="Castellani M."/>
            <person name="Scott A."/>
            <person name="Toegelov H."/>
            <person name="Fuchs J."/>
            <person name="Mata-Sucre Y."/>
            <person name="Dias Y."/>
            <person name="Vanzela A.L.L."/>
            <person name="Huettel B."/>
            <person name="Almeida C.C.S."/>
            <person name="Simkova H."/>
            <person name="Souza G."/>
            <person name="Pedrosa-Harand A."/>
            <person name="Macas J."/>
            <person name="Mayer K.F.X."/>
            <person name="Houben A."/>
            <person name="Marques A."/>
        </authorList>
    </citation>
    <scope>NUCLEOTIDE SEQUENCE</scope>
    <source>
        <strain evidence="2">RhyBre1mFocal</strain>
    </source>
</reference>
<dbReference type="PANTHER" id="PTHR47207">
    <property type="entry name" value="60S ACIDIC RIBOSOMAL PROTEIN P3-1-RELATED"/>
    <property type="match status" value="1"/>
</dbReference>
<dbReference type="Proteomes" id="UP001151287">
    <property type="component" value="Unassembled WGS sequence"/>
</dbReference>
<name>A0A9Q0HWE8_9POAL</name>